<reference evidence="1" key="1">
    <citation type="journal article" date="2014" name="Front. Microbiol.">
        <title>High frequency of phylogenetically diverse reductive dehalogenase-homologous genes in deep subseafloor sedimentary metagenomes.</title>
        <authorList>
            <person name="Kawai M."/>
            <person name="Futagami T."/>
            <person name="Toyoda A."/>
            <person name="Takaki Y."/>
            <person name="Nishi S."/>
            <person name="Hori S."/>
            <person name="Arai W."/>
            <person name="Tsubouchi T."/>
            <person name="Morono Y."/>
            <person name="Uchiyama I."/>
            <person name="Ito T."/>
            <person name="Fujiyama A."/>
            <person name="Inagaki F."/>
            <person name="Takami H."/>
        </authorList>
    </citation>
    <scope>NUCLEOTIDE SEQUENCE</scope>
    <source>
        <strain evidence="1">Expedition CK06-06</strain>
    </source>
</reference>
<gene>
    <name evidence="1" type="ORF">S12H4_12874</name>
</gene>
<organism evidence="1">
    <name type="scientific">marine sediment metagenome</name>
    <dbReference type="NCBI Taxonomy" id="412755"/>
    <lineage>
        <taxon>unclassified sequences</taxon>
        <taxon>metagenomes</taxon>
        <taxon>ecological metagenomes</taxon>
    </lineage>
</organism>
<accession>X1S0Q8</accession>
<proteinExistence type="predicted"/>
<sequence>MVKFYFTLPKGIVPANIGEPLTEGYTLEWYSERLGWIDVLDLMEDGVVVIGATNGSFLIDEFSFFRAKFFKAGTYETTVEVWIFADGEKDELLCSKDITATVIPGLPPM</sequence>
<dbReference type="AlphaFoldDB" id="X1S0Q8"/>
<name>X1S0Q8_9ZZZZ</name>
<evidence type="ECO:0000313" key="1">
    <source>
        <dbReference type="EMBL" id="GAI86602.1"/>
    </source>
</evidence>
<protein>
    <submittedName>
        <fullName evidence="1">Uncharacterized protein</fullName>
    </submittedName>
</protein>
<dbReference type="EMBL" id="BARW01006142">
    <property type="protein sequence ID" value="GAI86602.1"/>
    <property type="molecule type" value="Genomic_DNA"/>
</dbReference>
<comment type="caution">
    <text evidence="1">The sequence shown here is derived from an EMBL/GenBank/DDBJ whole genome shotgun (WGS) entry which is preliminary data.</text>
</comment>